<proteinExistence type="predicted"/>
<dbReference type="InterPro" id="IPR018114">
    <property type="entry name" value="TRYPSIN_HIS"/>
</dbReference>
<dbReference type="GO" id="GO:0006508">
    <property type="term" value="P:proteolysis"/>
    <property type="evidence" value="ECO:0007669"/>
    <property type="project" value="InterPro"/>
</dbReference>
<accession>A0A7R8WNF8</accession>
<protein>
    <submittedName>
        <fullName evidence="2">Uncharacterized protein</fullName>
    </submittedName>
</protein>
<dbReference type="PRINTS" id="PR00722">
    <property type="entry name" value="CHYMOTRYPSIN"/>
</dbReference>
<dbReference type="Gene3D" id="2.40.10.10">
    <property type="entry name" value="Trypsin-like serine proteases"/>
    <property type="match status" value="1"/>
</dbReference>
<gene>
    <name evidence="2" type="ORF">CTOB1V02_LOCUS12871</name>
</gene>
<dbReference type="PROSITE" id="PS00134">
    <property type="entry name" value="TRYPSIN_HIS"/>
    <property type="match status" value="1"/>
</dbReference>
<dbReference type="OrthoDB" id="6755574at2759"/>
<sequence>GDIGGPLTCYEDELQKLYGIASFVFNDNIHGNCTWGDPAGWADPASTHGNSWILESTKIEDEPLHPAGGMRIINGHNAYLGQFPHQVSVQNYPGSHNCGGSIISQEWIVTAAHCVVGKSLSQMRVVSGTIYRATGGTIHTVTESVVHEDYNPSPSAAFAYDFAVLRVSPPFAFSPYANKITLGSAFTLLGLPFGNGIASGLLCYASGWGRTDPGSSTLPSILQHTELQALTDDQC</sequence>
<dbReference type="EMBL" id="OB670970">
    <property type="protein sequence ID" value="CAD7235055.1"/>
    <property type="molecule type" value="Genomic_DNA"/>
</dbReference>
<dbReference type="PANTHER" id="PTHR24250">
    <property type="entry name" value="CHYMOTRYPSIN-RELATED"/>
    <property type="match status" value="1"/>
</dbReference>
<keyword evidence="1" id="KW-1015">Disulfide bond</keyword>
<dbReference type="InterPro" id="IPR001254">
    <property type="entry name" value="Trypsin_dom"/>
</dbReference>
<dbReference type="InterPro" id="IPR043504">
    <property type="entry name" value="Peptidase_S1_PA_chymotrypsin"/>
</dbReference>
<dbReference type="InterPro" id="IPR009003">
    <property type="entry name" value="Peptidase_S1_PA"/>
</dbReference>
<feature type="non-terminal residue" evidence="2">
    <location>
        <position position="235"/>
    </location>
</feature>
<dbReference type="InterPro" id="IPR001314">
    <property type="entry name" value="Peptidase_S1A"/>
</dbReference>
<dbReference type="CDD" id="cd00190">
    <property type="entry name" value="Tryp_SPc"/>
    <property type="match status" value="1"/>
</dbReference>
<feature type="non-terminal residue" evidence="2">
    <location>
        <position position="1"/>
    </location>
</feature>
<name>A0A7R8WNF8_9CRUS</name>
<dbReference type="SUPFAM" id="SSF50494">
    <property type="entry name" value="Trypsin-like serine proteases"/>
    <property type="match status" value="1"/>
</dbReference>
<reference evidence="2" key="1">
    <citation type="submission" date="2020-11" db="EMBL/GenBank/DDBJ databases">
        <authorList>
            <person name="Tran Van P."/>
        </authorList>
    </citation>
    <scope>NUCLEOTIDE SEQUENCE</scope>
</reference>
<evidence type="ECO:0000313" key="2">
    <source>
        <dbReference type="EMBL" id="CAD7235055.1"/>
    </source>
</evidence>
<dbReference type="PANTHER" id="PTHR24250:SF27">
    <property type="entry name" value="ELASTASE 2 LIKE"/>
    <property type="match status" value="1"/>
</dbReference>
<dbReference type="FunFam" id="2.40.10.10:FF:000068">
    <property type="entry name" value="transmembrane protease serine 2"/>
    <property type="match status" value="1"/>
</dbReference>
<dbReference type="Pfam" id="PF00089">
    <property type="entry name" value="Trypsin"/>
    <property type="match status" value="1"/>
</dbReference>
<evidence type="ECO:0000256" key="1">
    <source>
        <dbReference type="ARBA" id="ARBA00023157"/>
    </source>
</evidence>
<dbReference type="PROSITE" id="PS50240">
    <property type="entry name" value="TRYPSIN_DOM"/>
    <property type="match status" value="1"/>
</dbReference>
<dbReference type="AlphaFoldDB" id="A0A7R8WNF8"/>
<dbReference type="GO" id="GO:0004252">
    <property type="term" value="F:serine-type endopeptidase activity"/>
    <property type="evidence" value="ECO:0007669"/>
    <property type="project" value="InterPro"/>
</dbReference>
<dbReference type="SMART" id="SM00020">
    <property type="entry name" value="Tryp_SPc"/>
    <property type="match status" value="1"/>
</dbReference>
<organism evidence="2">
    <name type="scientific">Cyprideis torosa</name>
    <dbReference type="NCBI Taxonomy" id="163714"/>
    <lineage>
        <taxon>Eukaryota</taxon>
        <taxon>Metazoa</taxon>
        <taxon>Ecdysozoa</taxon>
        <taxon>Arthropoda</taxon>
        <taxon>Crustacea</taxon>
        <taxon>Oligostraca</taxon>
        <taxon>Ostracoda</taxon>
        <taxon>Podocopa</taxon>
        <taxon>Podocopida</taxon>
        <taxon>Cytherocopina</taxon>
        <taxon>Cytheroidea</taxon>
        <taxon>Cytherideidae</taxon>
        <taxon>Cyprideis</taxon>
    </lineage>
</organism>